<dbReference type="OrthoDB" id="9776955at2"/>
<sequence>MTRPITAPESAARRVRRAIALAALSGLLTVLAACGGGGTASPSAPGEEPVRVGVLQIAQAELLDTTVTRFQERLTELAAPRPVEFDLQHANGDQSLIASITRDFARSDHDLFAVIGTPAVVALAQQVTDRPIIAIAMGDPVGAGVAQTLEHPGKNVTGSTDYVEPAALLPTITAVTPRPTSIGTVFDPSNQNMAVWTTALHSAAEAAGLEIVDATISGPADVASAVRSLVGRSDAVLIGPDATVVAGLDAVGAVAAQAKLPVYVIGGDPGTTGILASIGPDYAQVGAQAADTAAQVLQGTPPGEVAFTRPQGVQLEINGAVQGVLGVTFPPEIQATATAS</sequence>
<name>A0A1M6Y0Z1_PSETH</name>
<dbReference type="Pfam" id="PF04392">
    <property type="entry name" value="ABC_sub_bind"/>
    <property type="match status" value="1"/>
</dbReference>
<dbReference type="Proteomes" id="UP000184363">
    <property type="component" value="Unassembled WGS sequence"/>
</dbReference>
<dbReference type="Gene3D" id="3.40.50.2300">
    <property type="match status" value="2"/>
</dbReference>
<organism evidence="1 2">
    <name type="scientific">Pseudonocardia thermophila</name>
    <dbReference type="NCBI Taxonomy" id="1848"/>
    <lineage>
        <taxon>Bacteria</taxon>
        <taxon>Bacillati</taxon>
        <taxon>Actinomycetota</taxon>
        <taxon>Actinomycetes</taxon>
        <taxon>Pseudonocardiales</taxon>
        <taxon>Pseudonocardiaceae</taxon>
        <taxon>Pseudonocardia</taxon>
    </lineage>
</organism>
<accession>A0A1M6Y0Z1</accession>
<evidence type="ECO:0000313" key="1">
    <source>
        <dbReference type="EMBL" id="SHL11783.1"/>
    </source>
</evidence>
<dbReference type="RefSeq" id="WP_073459077.1">
    <property type="nucleotide sequence ID" value="NZ_CALGVN010000037.1"/>
</dbReference>
<dbReference type="AlphaFoldDB" id="A0A1M6Y0Z1"/>
<evidence type="ECO:0000313" key="2">
    <source>
        <dbReference type="Proteomes" id="UP000184363"/>
    </source>
</evidence>
<keyword evidence="2" id="KW-1185">Reference proteome</keyword>
<dbReference type="STRING" id="1848.SAMN05443637_118119"/>
<dbReference type="PROSITE" id="PS51257">
    <property type="entry name" value="PROKAR_LIPOPROTEIN"/>
    <property type="match status" value="1"/>
</dbReference>
<dbReference type="InterPro" id="IPR007487">
    <property type="entry name" value="ABC_transpt-TYRBP-like"/>
</dbReference>
<dbReference type="PANTHER" id="PTHR35271">
    <property type="entry name" value="ABC TRANSPORTER, SUBSTRATE-BINDING LIPOPROTEIN-RELATED"/>
    <property type="match status" value="1"/>
</dbReference>
<dbReference type="InterPro" id="IPR028082">
    <property type="entry name" value="Peripla_BP_I"/>
</dbReference>
<reference evidence="1 2" key="1">
    <citation type="submission" date="2016-11" db="EMBL/GenBank/DDBJ databases">
        <authorList>
            <person name="Jaros S."/>
            <person name="Januszkiewicz K."/>
            <person name="Wedrychowicz H."/>
        </authorList>
    </citation>
    <scope>NUCLEOTIDE SEQUENCE [LARGE SCALE GENOMIC DNA]</scope>
    <source>
        <strain evidence="1 2">DSM 43832</strain>
    </source>
</reference>
<protein>
    <submittedName>
        <fullName evidence="1">Putative ABC transport system substrate-binding protein</fullName>
    </submittedName>
</protein>
<dbReference type="PANTHER" id="PTHR35271:SF1">
    <property type="entry name" value="ABC TRANSPORTER, SUBSTRATE-BINDING LIPOPROTEIN"/>
    <property type="match status" value="1"/>
</dbReference>
<dbReference type="CDD" id="cd06325">
    <property type="entry name" value="PBP1_ABC_unchar_transporter"/>
    <property type="match status" value="1"/>
</dbReference>
<dbReference type="SUPFAM" id="SSF53822">
    <property type="entry name" value="Periplasmic binding protein-like I"/>
    <property type="match status" value="1"/>
</dbReference>
<proteinExistence type="predicted"/>
<dbReference type="EMBL" id="FRAP01000018">
    <property type="protein sequence ID" value="SHL11783.1"/>
    <property type="molecule type" value="Genomic_DNA"/>
</dbReference>
<gene>
    <name evidence="1" type="ORF">SAMN05443637_118119</name>
</gene>